<protein>
    <submittedName>
        <fullName evidence="3">TIGR03668 family PPOX class F420-dependent oxidoreductase</fullName>
    </submittedName>
</protein>
<sequence>MPSLEPPRARVCFAACRIARLATADAEGRPHLVPVVFAVDGDTVVTAVDHKPKRSTRLRRLADIAANPAVCLLADGGYQEDWALLWWAQARGRARVVPADGDPVLRARAVALLCAKYPQYRERPPAGAVIAVEVTRWLGWRAS</sequence>
<dbReference type="PANTHER" id="PTHR35176:SF2">
    <property type="entry name" value="F420H(2)-DEPENDENT REDUCTASE RV1155"/>
    <property type="match status" value="1"/>
</dbReference>
<keyword evidence="1" id="KW-0560">Oxidoreductase</keyword>
<accession>A0A345T492</accession>
<dbReference type="InterPro" id="IPR052019">
    <property type="entry name" value="F420H2_bilvrd_red/Heme_oxyg"/>
</dbReference>
<dbReference type="AlphaFoldDB" id="A0A345T492"/>
<dbReference type="PANTHER" id="PTHR35176">
    <property type="entry name" value="HEME OXYGENASE HI_0854-RELATED"/>
    <property type="match status" value="1"/>
</dbReference>
<keyword evidence="4" id="KW-1185">Reference proteome</keyword>
<dbReference type="GO" id="GO:0016627">
    <property type="term" value="F:oxidoreductase activity, acting on the CH-CH group of donors"/>
    <property type="evidence" value="ECO:0007669"/>
    <property type="project" value="TreeGrafter"/>
</dbReference>
<dbReference type="InterPro" id="IPR019967">
    <property type="entry name" value="F420-dep_enz_PPOX_Rv0121"/>
</dbReference>
<evidence type="ECO:0000259" key="2">
    <source>
        <dbReference type="Pfam" id="PF01243"/>
    </source>
</evidence>
<proteinExistence type="predicted"/>
<dbReference type="RefSeq" id="WP_111490853.1">
    <property type="nucleotide sequence ID" value="NZ_CP031264.1"/>
</dbReference>
<evidence type="ECO:0000313" key="3">
    <source>
        <dbReference type="EMBL" id="AXI80797.1"/>
    </source>
</evidence>
<gene>
    <name evidence="3" type="ORF">C7M71_028880</name>
</gene>
<dbReference type="KEGG" id="stri:C7M71_028880"/>
<dbReference type="InterPro" id="IPR011576">
    <property type="entry name" value="Pyridox_Oxase_N"/>
</dbReference>
<dbReference type="GO" id="GO:0070967">
    <property type="term" value="F:coenzyme F420 binding"/>
    <property type="evidence" value="ECO:0007669"/>
    <property type="project" value="TreeGrafter"/>
</dbReference>
<dbReference type="InterPro" id="IPR012349">
    <property type="entry name" value="Split_barrel_FMN-bd"/>
</dbReference>
<feature type="domain" description="Pyridoxamine 5'-phosphate oxidase N-terminal" evidence="2">
    <location>
        <begin position="9"/>
        <end position="140"/>
    </location>
</feature>
<dbReference type="Proteomes" id="UP000249340">
    <property type="component" value="Chromosome"/>
</dbReference>
<organism evidence="3 4">
    <name type="scientific">Peterkaempfera bronchialis</name>
    <dbReference type="NCBI Taxonomy" id="2126346"/>
    <lineage>
        <taxon>Bacteria</taxon>
        <taxon>Bacillati</taxon>
        <taxon>Actinomycetota</taxon>
        <taxon>Actinomycetes</taxon>
        <taxon>Kitasatosporales</taxon>
        <taxon>Streptomycetaceae</taxon>
        <taxon>Peterkaempfera</taxon>
    </lineage>
</organism>
<dbReference type="EMBL" id="CP031264">
    <property type="protein sequence ID" value="AXI80797.1"/>
    <property type="molecule type" value="Genomic_DNA"/>
</dbReference>
<reference evidence="4" key="1">
    <citation type="submission" date="2018-07" db="EMBL/GenBank/DDBJ databases">
        <title>Streptacidiphilus bronchialis DSM 106435 chromosome.</title>
        <authorList>
            <person name="Batra D."/>
            <person name="Gulvik C.A."/>
        </authorList>
    </citation>
    <scope>NUCLEOTIDE SEQUENCE [LARGE SCALE GENOMIC DNA]</scope>
    <source>
        <strain evidence="4">DSM 106435</strain>
    </source>
</reference>
<dbReference type="GO" id="GO:0005829">
    <property type="term" value="C:cytosol"/>
    <property type="evidence" value="ECO:0007669"/>
    <property type="project" value="TreeGrafter"/>
</dbReference>
<dbReference type="NCBIfam" id="TIGR03668">
    <property type="entry name" value="Rv0121_F420"/>
    <property type="match status" value="1"/>
</dbReference>
<dbReference type="Gene3D" id="2.30.110.10">
    <property type="entry name" value="Electron Transport, Fmn-binding Protein, Chain A"/>
    <property type="match status" value="1"/>
</dbReference>
<dbReference type="SUPFAM" id="SSF50475">
    <property type="entry name" value="FMN-binding split barrel"/>
    <property type="match status" value="1"/>
</dbReference>
<dbReference type="OrthoDB" id="9812086at2"/>
<evidence type="ECO:0000313" key="4">
    <source>
        <dbReference type="Proteomes" id="UP000249340"/>
    </source>
</evidence>
<evidence type="ECO:0000256" key="1">
    <source>
        <dbReference type="ARBA" id="ARBA00023002"/>
    </source>
</evidence>
<name>A0A345T492_9ACTN</name>
<dbReference type="Pfam" id="PF01243">
    <property type="entry name" value="PNPOx_N"/>
    <property type="match status" value="1"/>
</dbReference>